<organism evidence="3 5">
    <name type="scientific">Glutamicibacter halophytocola</name>
    <dbReference type="NCBI Taxonomy" id="1933880"/>
    <lineage>
        <taxon>Bacteria</taxon>
        <taxon>Bacillati</taxon>
        <taxon>Actinomycetota</taxon>
        <taxon>Actinomycetes</taxon>
        <taxon>Micrococcales</taxon>
        <taxon>Micrococcaceae</taxon>
        <taxon>Glutamicibacter</taxon>
    </lineage>
</organism>
<dbReference type="Proteomes" id="UP001060018">
    <property type="component" value="Chromosome"/>
</dbReference>
<dbReference type="GO" id="GO:0003700">
    <property type="term" value="F:DNA-binding transcription factor activity"/>
    <property type="evidence" value="ECO:0007669"/>
    <property type="project" value="InterPro"/>
</dbReference>
<dbReference type="Gene3D" id="1.10.10.10">
    <property type="entry name" value="Winged helix-like DNA-binding domain superfamily/Winged helix DNA-binding domain"/>
    <property type="match status" value="1"/>
</dbReference>
<dbReference type="EMBL" id="CP042260">
    <property type="protein sequence ID" value="QDY65045.1"/>
    <property type="molecule type" value="Genomic_DNA"/>
</dbReference>
<dbReference type="PANTHER" id="PTHR33164">
    <property type="entry name" value="TRANSCRIPTIONAL REGULATOR, MARR FAMILY"/>
    <property type="match status" value="1"/>
</dbReference>
<name>A0A5B8HYC6_9MICC</name>
<dbReference type="SMART" id="SM00347">
    <property type="entry name" value="HTH_MARR"/>
    <property type="match status" value="1"/>
</dbReference>
<evidence type="ECO:0000313" key="5">
    <source>
        <dbReference type="Proteomes" id="UP001060018"/>
    </source>
</evidence>
<evidence type="ECO:0000313" key="2">
    <source>
        <dbReference type="EMBL" id="QDY65045.1"/>
    </source>
</evidence>
<dbReference type="PANTHER" id="PTHR33164:SF43">
    <property type="entry name" value="HTH-TYPE TRANSCRIPTIONAL REPRESSOR YETL"/>
    <property type="match status" value="1"/>
</dbReference>
<gene>
    <name evidence="2" type="ORF">FQA45_01225</name>
    <name evidence="3" type="ORF">NUH22_07035</name>
</gene>
<dbReference type="KEGG" id="gar:AOZ07_07195"/>
<proteinExistence type="predicted"/>
<dbReference type="Pfam" id="PF01047">
    <property type="entry name" value="MarR"/>
    <property type="match status" value="1"/>
</dbReference>
<dbReference type="RefSeq" id="WP_060701386.1">
    <property type="nucleotide sequence ID" value="NZ_CP012750.1"/>
</dbReference>
<accession>A0A5B8HYC6</accession>
<sequence length="185" mass="21142">MAVERLPTTYGLAESDPEQVLIDRRGVAPEDLAQIERIMAEMGRMRQVERKIMRSSQRYMQLNETDMRALRQLIAAKNAGRVTTPSDLRAYLGISSASVTKMIDRLEANGHVRRSQHPTDRRSQCIEVTEQTHLAAREQMGRHHAKRFDVANSLTPEEREVVIRFLAQTTDALEWSLEKSSPQES</sequence>
<evidence type="ECO:0000313" key="4">
    <source>
        <dbReference type="Proteomes" id="UP000320717"/>
    </source>
</evidence>
<reference evidence="2 4" key="1">
    <citation type="submission" date="2019-07" db="EMBL/GenBank/DDBJ databases">
        <title>Complete Genome Sequence of drought tolerant Plant Growth-Promoting Rhizobacterium Glutamicibacter halophytocola DR408.</title>
        <authorList>
            <person name="Nishu S.D."/>
            <person name="Lee T.K."/>
        </authorList>
    </citation>
    <scope>NUCLEOTIDE SEQUENCE [LARGE SCALE GENOMIC DNA]</scope>
    <source>
        <strain evidence="2 4">DR408</strain>
    </source>
</reference>
<keyword evidence="4" id="KW-1185">Reference proteome</keyword>
<dbReference type="SUPFAM" id="SSF46785">
    <property type="entry name" value="Winged helix' DNA-binding domain"/>
    <property type="match status" value="1"/>
</dbReference>
<feature type="domain" description="HTH marR-type" evidence="1">
    <location>
        <begin position="35"/>
        <end position="171"/>
    </location>
</feature>
<dbReference type="EMBL" id="CP102487">
    <property type="protein sequence ID" value="UUX60356.1"/>
    <property type="molecule type" value="Genomic_DNA"/>
</dbReference>
<dbReference type="InterPro" id="IPR000835">
    <property type="entry name" value="HTH_MarR-typ"/>
</dbReference>
<dbReference type="AlphaFoldDB" id="A0A5B8HYC6"/>
<dbReference type="InterPro" id="IPR036390">
    <property type="entry name" value="WH_DNA-bd_sf"/>
</dbReference>
<dbReference type="PROSITE" id="PS50995">
    <property type="entry name" value="HTH_MARR_2"/>
    <property type="match status" value="1"/>
</dbReference>
<evidence type="ECO:0000313" key="3">
    <source>
        <dbReference type="EMBL" id="UUX60356.1"/>
    </source>
</evidence>
<evidence type="ECO:0000259" key="1">
    <source>
        <dbReference type="PROSITE" id="PS50995"/>
    </source>
</evidence>
<dbReference type="Proteomes" id="UP000320717">
    <property type="component" value="Chromosome"/>
</dbReference>
<dbReference type="InterPro" id="IPR039422">
    <property type="entry name" value="MarR/SlyA-like"/>
</dbReference>
<reference evidence="3" key="2">
    <citation type="journal article" date="2022" name="Pest Manag. Sci.">
        <title>Glutamicibacter halophytocola-mediated host fitness of potato tuber moth on Solanaceae crops.</title>
        <authorList>
            <person name="Wang W."/>
            <person name="Xiao G."/>
            <person name="Du G."/>
            <person name="Chang L."/>
            <person name="Yang Y."/>
            <person name="Ye J."/>
            <person name="Chen B."/>
        </authorList>
    </citation>
    <scope>NUCLEOTIDE SEQUENCE</scope>
    <source>
        <strain evidence="3">S2</strain>
    </source>
</reference>
<protein>
    <submittedName>
        <fullName evidence="3">MarR family transcriptional regulator</fullName>
    </submittedName>
</protein>
<dbReference type="InterPro" id="IPR036388">
    <property type="entry name" value="WH-like_DNA-bd_sf"/>
</dbReference>
<dbReference type="OrthoDB" id="162531at2"/>
<dbReference type="PRINTS" id="PR00598">
    <property type="entry name" value="HTHMARR"/>
</dbReference>
<dbReference type="GO" id="GO:0006950">
    <property type="term" value="P:response to stress"/>
    <property type="evidence" value="ECO:0007669"/>
    <property type="project" value="TreeGrafter"/>
</dbReference>